<proteinExistence type="predicted"/>
<evidence type="ECO:0000313" key="4">
    <source>
        <dbReference type="Proteomes" id="UP001258207"/>
    </source>
</evidence>
<evidence type="ECO:0000259" key="1">
    <source>
        <dbReference type="Pfam" id="PF08885"/>
    </source>
</evidence>
<dbReference type="EMBL" id="CP134081">
    <property type="protein sequence ID" value="WNC11777.1"/>
    <property type="molecule type" value="Genomic_DNA"/>
</dbReference>
<feature type="domain" description="GSCFA" evidence="1">
    <location>
        <begin position="401"/>
        <end position="670"/>
    </location>
</feature>
<dbReference type="Pfam" id="PF18588">
    <property type="entry name" value="WcbI"/>
    <property type="match status" value="1"/>
</dbReference>
<sequence>MGISHKEINGAYCYLLGRQPESDSAYATYDQVDTVTDLYRIISNSEEYKVKKESFKRIFIIGNCQTEVLASLLECMVPNLTAASCLITTTRVAEILTPDTLRHQLAAADLILIQLSPDDPILKKLLEVYSNYEAKIRLIPNIYYPTYQPDITYVQNQAGNIKGPMGEYHSALIFFAWKQGFNLNQTSNLFTYDVFAHVGYFEHIKSSNHLLLENGAAAALSLNNLLEKWRSQGCFMHSMNHPKLSVLADVARAVLSREGMSYIPGVEQYLEDPLALHPCWPVYPEIAETYGIEGSYFFKQMTDRSSPKPKLIGLEEFILRSFEAYDAYEKDSLDSSLLDTSFFKSLPAFLRQNTFERKANKAHPYTNLKSTQYWRRSMEKTPVCDVDPVVTSRFKISKDSRVATAGSCFAQHISRTLSENGFNYYVVETDRSLTAEECTKRNFGVFSARYANIYTSSQLLQLFEEAFGLFKPTEIYWIRPDGKFVDPYRPQIEPNGFNSIRDLVDSREKHLHHVRTMFETLDIFVFTLGLTETWRSKKDGSVFPIAPGVAGGTYDPSKYEFLNLETADIIADLEKFIGHLSEVNPKAKIILTVSPVPLVATYEKRHVLTSTTYSKSALRSAADAIVRRNIHCDYFPSYEIITGNYSRSQFYGDDLRSVTDAGVSKVMGLFMKHYADRDPIQITEDTDGRSDELYMQSIAQSAIVCEEELLDSSAPKN</sequence>
<dbReference type="AlphaFoldDB" id="A0AAJ6M349"/>
<name>A0AAJ6M349_9PSED</name>
<dbReference type="InterPro" id="IPR041307">
    <property type="entry name" value="WcbI"/>
</dbReference>
<evidence type="ECO:0000313" key="3">
    <source>
        <dbReference type="EMBL" id="WNC11777.1"/>
    </source>
</evidence>
<protein>
    <submittedName>
        <fullName evidence="3">GSCFA domain-containing protein</fullName>
    </submittedName>
</protein>
<dbReference type="Proteomes" id="UP001258207">
    <property type="component" value="Chromosome"/>
</dbReference>
<dbReference type="Gene3D" id="3.40.50.12080">
    <property type="match status" value="2"/>
</dbReference>
<gene>
    <name evidence="3" type="ORF">RI108_10340</name>
</gene>
<feature type="domain" description="Polysaccharide biosynthesis enzyme WcbI" evidence="2">
    <location>
        <begin position="58"/>
        <end position="261"/>
    </location>
</feature>
<organism evidence="3 4">
    <name type="scientific">Pseudomonas coleopterorum</name>
    <dbReference type="NCBI Taxonomy" id="1605838"/>
    <lineage>
        <taxon>Bacteria</taxon>
        <taxon>Pseudomonadati</taxon>
        <taxon>Pseudomonadota</taxon>
        <taxon>Gammaproteobacteria</taxon>
        <taxon>Pseudomonadales</taxon>
        <taxon>Pseudomonadaceae</taxon>
        <taxon>Pseudomonas</taxon>
    </lineage>
</organism>
<reference evidence="3" key="1">
    <citation type="submission" date="2023-09" db="EMBL/GenBank/DDBJ databases">
        <title>First report of Pseudomonas coleopterorum DJ13 causing leaf spot on Rhododendron pulchrum Sweet in China.</title>
        <authorList>
            <person name="Zhang Y."/>
        </authorList>
    </citation>
    <scope>NUCLEOTIDE SEQUENCE</scope>
    <source>
        <strain evidence="3">DJ13</strain>
    </source>
</reference>
<dbReference type="RefSeq" id="WP_310793011.1">
    <property type="nucleotide sequence ID" value="NZ_CP134081.1"/>
</dbReference>
<dbReference type="InterPro" id="IPR014982">
    <property type="entry name" value="GSCFA"/>
</dbReference>
<dbReference type="Pfam" id="PF08885">
    <property type="entry name" value="GSCFA"/>
    <property type="match status" value="1"/>
</dbReference>
<evidence type="ECO:0000259" key="2">
    <source>
        <dbReference type="Pfam" id="PF18588"/>
    </source>
</evidence>
<accession>A0AAJ6M349</accession>